<feature type="non-terminal residue" evidence="2">
    <location>
        <position position="337"/>
    </location>
</feature>
<proteinExistence type="predicted"/>
<dbReference type="VEuPathDB" id="FungiDB:MAPG_01163"/>
<feature type="compositionally biased region" description="Low complexity" evidence="1">
    <location>
        <begin position="273"/>
        <end position="289"/>
    </location>
</feature>
<dbReference type="OrthoDB" id="3886346at2759"/>
<reference evidence="2" key="2">
    <citation type="submission" date="2011-03" db="EMBL/GenBank/DDBJ databases">
        <title>Annotation of Magnaporthe poae ATCC 64411.</title>
        <authorList>
            <person name="Ma L.-J."/>
            <person name="Dead R."/>
            <person name="Young S.K."/>
            <person name="Zeng Q."/>
            <person name="Gargeya S."/>
            <person name="Fitzgerald M."/>
            <person name="Haas B."/>
            <person name="Abouelleil A."/>
            <person name="Alvarado L."/>
            <person name="Arachchi H.M."/>
            <person name="Berlin A."/>
            <person name="Brown A."/>
            <person name="Chapman S.B."/>
            <person name="Chen Z."/>
            <person name="Dunbar C."/>
            <person name="Freedman E."/>
            <person name="Gearin G."/>
            <person name="Gellesch M."/>
            <person name="Goldberg J."/>
            <person name="Griggs A."/>
            <person name="Gujja S."/>
            <person name="Heiman D."/>
            <person name="Howarth C."/>
            <person name="Larson L."/>
            <person name="Lui A."/>
            <person name="MacDonald P.J.P."/>
            <person name="Mehta T."/>
            <person name="Montmayeur A."/>
            <person name="Murphy C."/>
            <person name="Neiman D."/>
            <person name="Pearson M."/>
            <person name="Priest M."/>
            <person name="Roberts A."/>
            <person name="Saif S."/>
            <person name="Shea T."/>
            <person name="Shenoy N."/>
            <person name="Sisk P."/>
            <person name="Stolte C."/>
            <person name="Sykes S."/>
            <person name="Yandava C."/>
            <person name="Wortman J."/>
            <person name="Nusbaum C."/>
            <person name="Birren B."/>
        </authorList>
    </citation>
    <scope>NUCLEOTIDE SEQUENCE</scope>
    <source>
        <strain evidence="2">ATCC 64411</strain>
    </source>
</reference>
<accession>A0A0H2TKR9</accession>
<evidence type="ECO:0000313" key="2">
    <source>
        <dbReference type="EMBL" id="KLU82086.1"/>
    </source>
</evidence>
<protein>
    <submittedName>
        <fullName evidence="2">Uncharacterized protein</fullName>
    </submittedName>
</protein>
<feature type="region of interest" description="Disordered" evidence="1">
    <location>
        <begin position="253"/>
        <end position="310"/>
    </location>
</feature>
<feature type="compositionally biased region" description="Polar residues" evidence="1">
    <location>
        <begin position="146"/>
        <end position="165"/>
    </location>
</feature>
<dbReference type="AlphaFoldDB" id="A0A0H2TKR9"/>
<organism evidence="2">
    <name type="scientific">Magnaporthiopsis poae (strain ATCC 64411 / 73-15)</name>
    <name type="common">Kentucky bluegrass fungus</name>
    <name type="synonym">Magnaporthe poae</name>
    <dbReference type="NCBI Taxonomy" id="644358"/>
    <lineage>
        <taxon>Eukaryota</taxon>
        <taxon>Fungi</taxon>
        <taxon>Dikarya</taxon>
        <taxon>Ascomycota</taxon>
        <taxon>Pezizomycotina</taxon>
        <taxon>Sordariomycetes</taxon>
        <taxon>Sordariomycetidae</taxon>
        <taxon>Magnaporthales</taxon>
        <taxon>Magnaporthaceae</taxon>
        <taxon>Magnaporthiopsis</taxon>
    </lineage>
</organism>
<feature type="compositionally biased region" description="Pro residues" evidence="1">
    <location>
        <begin position="124"/>
        <end position="137"/>
    </location>
</feature>
<gene>
    <name evidence="2" type="ORF">MAPG_01163</name>
</gene>
<evidence type="ECO:0000256" key="1">
    <source>
        <dbReference type="SAM" id="MobiDB-lite"/>
    </source>
</evidence>
<name>A0A0H2TKR9_MAGP6</name>
<dbReference type="EMBL" id="GL876966">
    <property type="protein sequence ID" value="KLU82086.1"/>
    <property type="molecule type" value="Genomic_DNA"/>
</dbReference>
<feature type="compositionally biased region" description="Polar residues" evidence="1">
    <location>
        <begin position="39"/>
        <end position="52"/>
    </location>
</feature>
<sequence length="337" mass="35961">MDALKNLSANIPDWLRRLEELNGQIEQRQIELAKFAEANSPSPSGDSRSLHSMKSLRNKGSTESLRPTDEPANGHLTPEDEGVGITPTPSPGPAAYDVTPTPTPAPGAVRSAAPAAEMQTQATPPLPPPAPAEPPTTPTATVTAARSSPQPQPNGTSSPQKQANDTELMEATRARARALVRKRIRSDSLISADGAAVAYRSKNMVLVYYDSYVQSFFEELVKFVSGSRNLMRKAKMAAKVAHIKRMAEMEMTGYSDDGEDNQDGEAKADDGSPIPAADPAPLLAAMEPAAQKREGDGDGDEEELPPLKYVSTRQMYAKSRLGPGGAAMLRPSFARAS</sequence>
<feature type="region of interest" description="Disordered" evidence="1">
    <location>
        <begin position="36"/>
        <end position="168"/>
    </location>
</feature>
<reference evidence="2" key="1">
    <citation type="submission" date="2010-05" db="EMBL/GenBank/DDBJ databases">
        <title>The Genome Sequence of Magnaporthe poae strain ATCC 64411.</title>
        <authorList>
            <consortium name="The Broad Institute Genome Sequencing Platform"/>
            <consortium name="Broad Institute Genome Sequencing Center for Infectious Disease"/>
            <person name="Ma L.-J."/>
            <person name="Dead R."/>
            <person name="Young S."/>
            <person name="Zeng Q."/>
            <person name="Koehrsen M."/>
            <person name="Alvarado L."/>
            <person name="Berlin A."/>
            <person name="Chapman S.B."/>
            <person name="Chen Z."/>
            <person name="Freedman E."/>
            <person name="Gellesch M."/>
            <person name="Goldberg J."/>
            <person name="Griggs A."/>
            <person name="Gujja S."/>
            <person name="Heilman E.R."/>
            <person name="Heiman D."/>
            <person name="Hepburn T."/>
            <person name="Howarth C."/>
            <person name="Jen D."/>
            <person name="Larson L."/>
            <person name="Mehta T."/>
            <person name="Neiman D."/>
            <person name="Pearson M."/>
            <person name="Roberts A."/>
            <person name="Saif S."/>
            <person name="Shea T."/>
            <person name="Shenoy N."/>
            <person name="Sisk P."/>
            <person name="Stolte C."/>
            <person name="Sykes S."/>
            <person name="Walk T."/>
            <person name="White J."/>
            <person name="Yandava C."/>
            <person name="Haas B."/>
            <person name="Nusbaum C."/>
            <person name="Birren B."/>
        </authorList>
    </citation>
    <scope>NUCLEOTIDE SEQUENCE</scope>
    <source>
        <strain evidence="2">ATCC 64411</strain>
    </source>
</reference>
<feature type="compositionally biased region" description="Low complexity" evidence="1">
    <location>
        <begin position="106"/>
        <end position="116"/>
    </location>
</feature>